<evidence type="ECO:0008006" key="4">
    <source>
        <dbReference type="Google" id="ProtNLM"/>
    </source>
</evidence>
<keyword evidence="1" id="KW-0732">Signal</keyword>
<dbReference type="OrthoDB" id="826659at2"/>
<reference evidence="3" key="1">
    <citation type="submission" date="2019-01" db="EMBL/GenBank/DDBJ databases">
        <title>Cytophagaceae bacterium strain CAR-16.</title>
        <authorList>
            <person name="Chen W.-M."/>
        </authorList>
    </citation>
    <scope>NUCLEOTIDE SEQUENCE [LARGE SCALE GENOMIC DNA]</scope>
    <source>
        <strain evidence="3">WWJ-16</strain>
    </source>
</reference>
<accession>A0A4Q1KBZ0</accession>
<evidence type="ECO:0000256" key="1">
    <source>
        <dbReference type="SAM" id="SignalP"/>
    </source>
</evidence>
<name>A0A4Q1KBZ0_9FLAO</name>
<protein>
    <recommendedName>
        <fullName evidence="4">Lipocalin-like domain-containing protein</fullName>
    </recommendedName>
</protein>
<feature type="chain" id="PRO_5020775910" description="Lipocalin-like domain-containing protein" evidence="1">
    <location>
        <begin position="24"/>
        <end position="153"/>
    </location>
</feature>
<comment type="caution">
    <text evidence="2">The sequence shown here is derived from an EMBL/GenBank/DDBJ whole genome shotgun (WGS) entry which is preliminary data.</text>
</comment>
<organism evidence="2 3">
    <name type="scientific">Flavobacterium stagni</name>
    <dbReference type="NCBI Taxonomy" id="2506421"/>
    <lineage>
        <taxon>Bacteria</taxon>
        <taxon>Pseudomonadati</taxon>
        <taxon>Bacteroidota</taxon>
        <taxon>Flavobacteriia</taxon>
        <taxon>Flavobacteriales</taxon>
        <taxon>Flavobacteriaceae</taxon>
        <taxon>Flavobacterium</taxon>
    </lineage>
</organism>
<keyword evidence="3" id="KW-1185">Reference proteome</keyword>
<sequence length="153" mass="16796">MKKLKLIPILAALFMLNVASMCSNDDNTSNTNTVQNQVVSTATSGTWRITYFNDSGTIKTTQFNGYNFTFGPSNVLTATNGTNTYTGTWSVTDSNSNDDSINDLDFNILFVSPAHYAELSDDWDIQSRTDTKIELIDVSGGNGGTDYLTFEKN</sequence>
<dbReference type="AlphaFoldDB" id="A0A4Q1KBZ0"/>
<dbReference type="Proteomes" id="UP000289857">
    <property type="component" value="Unassembled WGS sequence"/>
</dbReference>
<feature type="signal peptide" evidence="1">
    <location>
        <begin position="1"/>
        <end position="23"/>
    </location>
</feature>
<evidence type="ECO:0000313" key="3">
    <source>
        <dbReference type="Proteomes" id="UP000289857"/>
    </source>
</evidence>
<gene>
    <name evidence="2" type="ORF">EQG61_08290</name>
</gene>
<dbReference type="EMBL" id="SBKN01000004">
    <property type="protein sequence ID" value="RXR22572.1"/>
    <property type="molecule type" value="Genomic_DNA"/>
</dbReference>
<proteinExistence type="predicted"/>
<evidence type="ECO:0000313" key="2">
    <source>
        <dbReference type="EMBL" id="RXR22572.1"/>
    </source>
</evidence>
<dbReference type="RefSeq" id="WP_129461457.1">
    <property type="nucleotide sequence ID" value="NZ_SBKN01000004.1"/>
</dbReference>